<dbReference type="Gene3D" id="3.40.50.620">
    <property type="entry name" value="HUPs"/>
    <property type="match status" value="1"/>
</dbReference>
<dbReference type="STRING" id="357278.IV61_GL001704"/>
<dbReference type="InterPro" id="IPR014729">
    <property type="entry name" value="Rossmann-like_a/b/a_fold"/>
</dbReference>
<evidence type="ECO:0000259" key="2">
    <source>
        <dbReference type="Pfam" id="PF00582"/>
    </source>
</evidence>
<dbReference type="AlphaFoldDB" id="A0A0R1H6M4"/>
<dbReference type="eggNOG" id="COG0589">
    <property type="taxonomic scope" value="Bacteria"/>
</dbReference>
<accession>A0A0R1H6M4</accession>
<dbReference type="Pfam" id="PF00582">
    <property type="entry name" value="Usp"/>
    <property type="match status" value="1"/>
</dbReference>
<dbReference type="PATRIC" id="fig|1267003.4.peg.811"/>
<dbReference type="PANTHER" id="PTHR46268:SF6">
    <property type="entry name" value="UNIVERSAL STRESS PROTEIN UP12"/>
    <property type="match status" value="1"/>
</dbReference>
<dbReference type="EMBL" id="AZCZ01000002">
    <property type="protein sequence ID" value="KRK39588.1"/>
    <property type="molecule type" value="Genomic_DNA"/>
</dbReference>
<dbReference type="Proteomes" id="UP000051176">
    <property type="component" value="Unassembled WGS sequence"/>
</dbReference>
<dbReference type="InterPro" id="IPR006016">
    <property type="entry name" value="UspA"/>
</dbReference>
<gene>
    <name evidence="3" type="ORF">FD07_GL000763</name>
</gene>
<feature type="domain" description="UspA" evidence="2">
    <location>
        <begin position="5"/>
        <end position="143"/>
    </location>
</feature>
<dbReference type="InterPro" id="IPR006015">
    <property type="entry name" value="Universal_stress_UspA"/>
</dbReference>
<evidence type="ECO:0000256" key="1">
    <source>
        <dbReference type="ARBA" id="ARBA00008791"/>
    </source>
</evidence>
<protein>
    <recommendedName>
        <fullName evidence="2">UspA domain-containing protein</fullName>
    </recommendedName>
</protein>
<keyword evidence="4" id="KW-1185">Reference proteome</keyword>
<dbReference type="PANTHER" id="PTHR46268">
    <property type="entry name" value="STRESS RESPONSE PROTEIN NHAX"/>
    <property type="match status" value="1"/>
</dbReference>
<dbReference type="GeneID" id="97415695"/>
<name>A0A0R1H6M4_9LACO</name>
<organism evidence="3 4">
    <name type="scientific">Levilactobacillus parabrevis ATCC 53295</name>
    <dbReference type="NCBI Taxonomy" id="1267003"/>
    <lineage>
        <taxon>Bacteria</taxon>
        <taxon>Bacillati</taxon>
        <taxon>Bacillota</taxon>
        <taxon>Bacilli</taxon>
        <taxon>Lactobacillales</taxon>
        <taxon>Lactobacillaceae</taxon>
        <taxon>Levilactobacillus</taxon>
    </lineage>
</organism>
<sequence length="143" mass="15864">MATTFKRILVGVDDSKDALLAFDYAIYLAKRDDAELVIVSVLENQQMNIYQTLDTDFIHGEYADLEEHVREYKKQAREAGVADVRMMVAEGEPGETIVKDVIPAVDPDLLIVGSLAKKGVSRHFGSQAAYMAKYSPVSVLVVR</sequence>
<dbReference type="CDD" id="cd00293">
    <property type="entry name" value="USP-like"/>
    <property type="match status" value="1"/>
</dbReference>
<evidence type="ECO:0000313" key="4">
    <source>
        <dbReference type="Proteomes" id="UP000051176"/>
    </source>
</evidence>
<proteinExistence type="inferred from homology"/>
<dbReference type="SUPFAM" id="SSF52402">
    <property type="entry name" value="Adenine nucleotide alpha hydrolases-like"/>
    <property type="match status" value="1"/>
</dbReference>
<reference evidence="3 4" key="1">
    <citation type="journal article" date="2015" name="Genome Announc.">
        <title>Expanding the biotechnology potential of lactobacilli through comparative genomics of 213 strains and associated genera.</title>
        <authorList>
            <person name="Sun Z."/>
            <person name="Harris H.M."/>
            <person name="McCann A."/>
            <person name="Guo C."/>
            <person name="Argimon S."/>
            <person name="Zhang W."/>
            <person name="Yang X."/>
            <person name="Jeffery I.B."/>
            <person name="Cooney J.C."/>
            <person name="Kagawa T.F."/>
            <person name="Liu W."/>
            <person name="Song Y."/>
            <person name="Salvetti E."/>
            <person name="Wrobel A."/>
            <person name="Rasinkangas P."/>
            <person name="Parkhill J."/>
            <person name="Rea M.C."/>
            <person name="O'Sullivan O."/>
            <person name="Ritari J."/>
            <person name="Douillard F.P."/>
            <person name="Paul Ross R."/>
            <person name="Yang R."/>
            <person name="Briner A.E."/>
            <person name="Felis G.E."/>
            <person name="de Vos W.M."/>
            <person name="Barrangou R."/>
            <person name="Klaenhammer T.R."/>
            <person name="Caufield P.W."/>
            <person name="Cui Y."/>
            <person name="Zhang H."/>
            <person name="O'Toole P.W."/>
        </authorList>
    </citation>
    <scope>NUCLEOTIDE SEQUENCE [LARGE SCALE GENOMIC DNA]</scope>
    <source>
        <strain evidence="3 4">ATCC 53295</strain>
    </source>
</reference>
<comment type="caution">
    <text evidence="3">The sequence shown here is derived from an EMBL/GenBank/DDBJ whole genome shotgun (WGS) entry which is preliminary data.</text>
</comment>
<dbReference type="RefSeq" id="WP_020089452.1">
    <property type="nucleotide sequence ID" value="NZ_AZCZ01000002.1"/>
</dbReference>
<comment type="similarity">
    <text evidence="1">Belongs to the universal stress protein A family.</text>
</comment>
<dbReference type="OrthoDB" id="2243761at2"/>
<dbReference type="PRINTS" id="PR01438">
    <property type="entry name" value="UNVRSLSTRESS"/>
</dbReference>
<evidence type="ECO:0000313" key="3">
    <source>
        <dbReference type="EMBL" id="KRK39588.1"/>
    </source>
</evidence>